<sequence length="79" mass="8555">MVCEMSRSSLIHVFATKPLVIHSLPGKRSSYNQPGFVSGGCGLCGTCPGELMILEKGQLLWYNLYLGPMPAGTLAVKWI</sequence>
<accession>A0A0E9SPR5</accession>
<name>A0A0E9SPR5_ANGAN</name>
<dbReference type="EMBL" id="GBXM01065238">
    <property type="protein sequence ID" value="JAH43339.1"/>
    <property type="molecule type" value="Transcribed_RNA"/>
</dbReference>
<organism evidence="1">
    <name type="scientific">Anguilla anguilla</name>
    <name type="common">European freshwater eel</name>
    <name type="synonym">Muraena anguilla</name>
    <dbReference type="NCBI Taxonomy" id="7936"/>
    <lineage>
        <taxon>Eukaryota</taxon>
        <taxon>Metazoa</taxon>
        <taxon>Chordata</taxon>
        <taxon>Craniata</taxon>
        <taxon>Vertebrata</taxon>
        <taxon>Euteleostomi</taxon>
        <taxon>Actinopterygii</taxon>
        <taxon>Neopterygii</taxon>
        <taxon>Teleostei</taxon>
        <taxon>Anguilliformes</taxon>
        <taxon>Anguillidae</taxon>
        <taxon>Anguilla</taxon>
    </lineage>
</organism>
<protein>
    <submittedName>
        <fullName evidence="1">Uncharacterized protein</fullName>
    </submittedName>
</protein>
<reference evidence="1" key="2">
    <citation type="journal article" date="2015" name="Fish Shellfish Immunol.">
        <title>Early steps in the European eel (Anguilla anguilla)-Vibrio vulnificus interaction in the gills: Role of the RtxA13 toxin.</title>
        <authorList>
            <person name="Callol A."/>
            <person name="Pajuelo D."/>
            <person name="Ebbesson L."/>
            <person name="Teles M."/>
            <person name="MacKenzie S."/>
            <person name="Amaro C."/>
        </authorList>
    </citation>
    <scope>NUCLEOTIDE SEQUENCE</scope>
</reference>
<dbReference type="AlphaFoldDB" id="A0A0E9SPR5"/>
<reference evidence="1" key="1">
    <citation type="submission" date="2014-11" db="EMBL/GenBank/DDBJ databases">
        <authorList>
            <person name="Amaro Gonzalez C."/>
        </authorList>
    </citation>
    <scope>NUCLEOTIDE SEQUENCE</scope>
</reference>
<proteinExistence type="predicted"/>
<evidence type="ECO:0000313" key="1">
    <source>
        <dbReference type="EMBL" id="JAH43339.1"/>
    </source>
</evidence>